<accession>A0A1L3GFE4</accession>
<protein>
    <submittedName>
        <fullName evidence="1">Uncharacterized protein</fullName>
    </submittedName>
</protein>
<proteinExistence type="predicted"/>
<dbReference type="KEGG" id="pace:A6070_00185"/>
<dbReference type="Proteomes" id="UP000182264">
    <property type="component" value="Chromosome"/>
</dbReference>
<dbReference type="AlphaFoldDB" id="A0A1L3GFE4"/>
<name>A0A1L3GFE4_SYNAC</name>
<reference evidence="1 2" key="1">
    <citation type="journal article" date="2017" name="Genome Announc.">
        <title>Complete Genome Sequences of Two Acetylene-Fermenting Pelobacter acetylenicus Strains.</title>
        <authorList>
            <person name="Sutton J.M."/>
            <person name="Baesman S.M."/>
            <person name="Fierst J.L."/>
            <person name="Poret-Peterson A.T."/>
            <person name="Oremland R.S."/>
            <person name="Dunlap D.S."/>
            <person name="Akob D.M."/>
        </authorList>
    </citation>
    <scope>NUCLEOTIDE SEQUENCE [LARGE SCALE GENOMIC DNA]</scope>
    <source>
        <strain evidence="1 2">DSM 3247</strain>
    </source>
</reference>
<dbReference type="STRING" id="29542.A6070_00185"/>
<evidence type="ECO:0000313" key="2">
    <source>
        <dbReference type="Proteomes" id="UP000182264"/>
    </source>
</evidence>
<sequence length="118" mass="13356">MNINRFKVVFTGCLAPGMSHRKVRANLEKMRCFPPAALERFFSEEPVVRSGVDAKAAWRCWNLFRKAGALCRVEPMSSTIPPEDRVCPYCNSLQAGKTTCRRCGIDMAMYSLAPHRSR</sequence>
<evidence type="ECO:0000313" key="1">
    <source>
        <dbReference type="EMBL" id="APG24673.1"/>
    </source>
</evidence>
<dbReference type="OrthoDB" id="9813074at2"/>
<keyword evidence="2" id="KW-1185">Reference proteome</keyword>
<dbReference type="EMBL" id="CP015518">
    <property type="protein sequence ID" value="APG24673.1"/>
    <property type="molecule type" value="Genomic_DNA"/>
</dbReference>
<organism evidence="1 2">
    <name type="scientific">Syntrophotalea acetylenica</name>
    <name type="common">Pelobacter acetylenicus</name>
    <dbReference type="NCBI Taxonomy" id="29542"/>
    <lineage>
        <taxon>Bacteria</taxon>
        <taxon>Pseudomonadati</taxon>
        <taxon>Thermodesulfobacteriota</taxon>
        <taxon>Desulfuromonadia</taxon>
        <taxon>Desulfuromonadales</taxon>
        <taxon>Syntrophotaleaceae</taxon>
        <taxon>Syntrophotalea</taxon>
    </lineage>
</organism>
<gene>
    <name evidence="1" type="ORF">A7E75_06260</name>
</gene>
<dbReference type="RefSeq" id="WP_072286515.1">
    <property type="nucleotide sequence ID" value="NZ_CP015455.1"/>
</dbReference>